<evidence type="ECO:0000313" key="2">
    <source>
        <dbReference type="EMBL" id="RRD45669.1"/>
    </source>
</evidence>
<proteinExistence type="predicted"/>
<accession>A0A3P1WGI8</accession>
<protein>
    <submittedName>
        <fullName evidence="2">Phage tail tape measure protein</fullName>
    </submittedName>
</protein>
<dbReference type="Pfam" id="PF06791">
    <property type="entry name" value="TMP_2"/>
    <property type="match status" value="1"/>
</dbReference>
<evidence type="ECO:0000313" key="3">
    <source>
        <dbReference type="Proteomes" id="UP000271008"/>
    </source>
</evidence>
<dbReference type="EMBL" id="RQTU01001300">
    <property type="protein sequence ID" value="RRD45669.1"/>
    <property type="molecule type" value="Genomic_DNA"/>
</dbReference>
<sequence>VGTAFNRLVEQQKQLNEAKAKGMLSPEMYEELSGKLRAMRSELEVTQSQLSKTGMSAKQTAFAMRMLPAQMTDIVVGLSTGQSPFMVLMQQGGQLKDMFG</sequence>
<feature type="non-terminal residue" evidence="2">
    <location>
        <position position="1"/>
    </location>
</feature>
<dbReference type="InterPro" id="IPR009628">
    <property type="entry name" value="Phage_tape_measure_N"/>
</dbReference>
<dbReference type="RefSeq" id="WP_186825884.1">
    <property type="nucleotide sequence ID" value="NZ_RQTU01001300.1"/>
</dbReference>
<organism evidence="2 3">
    <name type="scientific">Escherichia coli</name>
    <dbReference type="NCBI Taxonomy" id="562"/>
    <lineage>
        <taxon>Bacteria</taxon>
        <taxon>Pseudomonadati</taxon>
        <taxon>Pseudomonadota</taxon>
        <taxon>Gammaproteobacteria</taxon>
        <taxon>Enterobacterales</taxon>
        <taxon>Enterobacteriaceae</taxon>
        <taxon>Escherichia</taxon>
    </lineage>
</organism>
<dbReference type="Proteomes" id="UP000271008">
    <property type="component" value="Unassembled WGS sequence"/>
</dbReference>
<comment type="caution">
    <text evidence="2">The sequence shown here is derived from an EMBL/GenBank/DDBJ whole genome shotgun (WGS) entry which is preliminary data.</text>
</comment>
<feature type="non-terminal residue" evidence="2">
    <location>
        <position position="100"/>
    </location>
</feature>
<feature type="domain" description="Bacteriophage tail tape measure N-terminal" evidence="1">
    <location>
        <begin position="49"/>
        <end position="100"/>
    </location>
</feature>
<evidence type="ECO:0000259" key="1">
    <source>
        <dbReference type="Pfam" id="PF06791"/>
    </source>
</evidence>
<name>A0A3P1WGI8_ECOLX</name>
<gene>
    <name evidence="2" type="ORF">EIA08_34820</name>
</gene>
<dbReference type="AlphaFoldDB" id="A0A3P1WGI8"/>
<reference evidence="2 3" key="1">
    <citation type="submission" date="2018-11" db="EMBL/GenBank/DDBJ databases">
        <title>Enterobacteriaceae from Patient.</title>
        <authorList>
            <person name="Shen C."/>
            <person name="Yang Y."/>
            <person name="Tian G."/>
        </authorList>
    </citation>
    <scope>NUCLEOTIDE SEQUENCE [LARGE SCALE GENOMIC DNA]</scope>
    <source>
        <strain evidence="2 3">GBGD28</strain>
    </source>
</reference>